<evidence type="ECO:0008006" key="4">
    <source>
        <dbReference type="Google" id="ProtNLM"/>
    </source>
</evidence>
<dbReference type="Proteomes" id="UP001569428">
    <property type="component" value="Unassembled WGS sequence"/>
</dbReference>
<dbReference type="RefSeq" id="WP_371841451.1">
    <property type="nucleotide sequence ID" value="NZ_JBGMEK010000115.1"/>
</dbReference>
<accession>A0ABV4P5W1</accession>
<feature type="signal peptide" evidence="1">
    <location>
        <begin position="1"/>
        <end position="21"/>
    </location>
</feature>
<organism evidence="2 3">
    <name type="scientific">Microbulbifer epialgicus</name>
    <dbReference type="NCBI Taxonomy" id="393907"/>
    <lineage>
        <taxon>Bacteria</taxon>
        <taxon>Pseudomonadati</taxon>
        <taxon>Pseudomonadota</taxon>
        <taxon>Gammaproteobacteria</taxon>
        <taxon>Cellvibrionales</taxon>
        <taxon>Microbulbiferaceae</taxon>
        <taxon>Microbulbifer</taxon>
    </lineage>
</organism>
<evidence type="ECO:0000313" key="2">
    <source>
        <dbReference type="EMBL" id="MFA0813637.1"/>
    </source>
</evidence>
<protein>
    <recommendedName>
        <fullName evidence="4">Filamentous hemagglutinin family N-terminal domain-containing protein</fullName>
    </recommendedName>
</protein>
<keyword evidence="1" id="KW-0732">Signal</keyword>
<keyword evidence="3" id="KW-1185">Reference proteome</keyword>
<dbReference type="Gene3D" id="2.160.20.10">
    <property type="entry name" value="Single-stranded right-handed beta-helix, Pectin lyase-like"/>
    <property type="match status" value="1"/>
</dbReference>
<name>A0ABV4P5W1_9GAMM</name>
<reference evidence="2 3" key="1">
    <citation type="submission" date="2024-08" db="EMBL/GenBank/DDBJ databases">
        <authorList>
            <person name="Ishaq N."/>
        </authorList>
    </citation>
    <scope>NUCLEOTIDE SEQUENCE [LARGE SCALE GENOMIC DNA]</scope>
    <source>
        <strain evidence="2 3">DSM 18651</strain>
    </source>
</reference>
<gene>
    <name evidence="2" type="ORF">ACCI49_22370</name>
</gene>
<dbReference type="EMBL" id="JBGMEK010000115">
    <property type="protein sequence ID" value="MFA0813637.1"/>
    <property type="molecule type" value="Genomic_DNA"/>
</dbReference>
<evidence type="ECO:0000256" key="1">
    <source>
        <dbReference type="SAM" id="SignalP"/>
    </source>
</evidence>
<dbReference type="InterPro" id="IPR012334">
    <property type="entry name" value="Pectin_lyas_fold"/>
</dbReference>
<feature type="chain" id="PRO_5046043847" description="Filamentous hemagglutinin family N-terminal domain-containing protein" evidence="1">
    <location>
        <begin position="22"/>
        <end position="788"/>
    </location>
</feature>
<sequence length="788" mass="85768">MKSWLKLSLWILLYVGDVATATQITPTSQHNAEINLISSAEDANVDILTIRPPNGAGISINRFSTFSVSGKSLRVLNLPELSGSGDNPAKLIVIYSNNIALASSIELVGEPADILFITDSSSAAISCSGCSFSNFQRIALAAGTLNSTLSDSASSIGNIKLSGSVNITQLTAPGAISVDTLGRYISLSGEINTHQNATRTDGGDYVSDASGRYKIGGGAVNVYLGNYSLAFESREITNIPSQAQPSTSLLLNGAIRSTAVTVTMANTWYRIGTDIDTSSDLVFSTNYRDVPVINEESILIQSFGSPLVINSRLASDNKVTLQSYDSLILSNSAAINAHTLSVLAKNQIISDASILTTKTEIAANDVFNKGEIKGFAGVDISVDDNLLNSFGGIIQGNLVNLKSQNGLVRNGSRTPFLSEYNQYNNLLSWDIDNISAAELGTFFALGLEANEAQGKQKAETLAANILSNRLTVKAKAFENINPYYVYKAPGDDWSSGVPLNASLANQVMVSAETQLFIKADNYVVNSSAVMRLNQLGAVYIDTSLLTNERYRSQIIIERESDEWEENFYYYSPPGLIHSIGDFNLKAATGFINNTAFFEVFGNATLDTPKLKELGVAISQLSYTTYTTIYETCLVEGRNGACLEPGERKKVEHTIVRVNQDEKESLFHVEGNFIGPQTTVNVSKHDPIAYYQNLALADYKSKEFYIPYGDQTKYNKNGVPFYSFYQSVDQDEVKIIKNTCIVNASDPVDDSCFSSTIKSESIIDIVIAYMEKIKNAVLSFFDEEFNWWG</sequence>
<proteinExistence type="predicted"/>
<evidence type="ECO:0000313" key="3">
    <source>
        <dbReference type="Proteomes" id="UP001569428"/>
    </source>
</evidence>
<comment type="caution">
    <text evidence="2">The sequence shown here is derived from an EMBL/GenBank/DDBJ whole genome shotgun (WGS) entry which is preliminary data.</text>
</comment>